<comment type="caution">
    <text evidence="2">The sequence shown here is derived from an EMBL/GenBank/DDBJ whole genome shotgun (WGS) entry which is preliminary data.</text>
</comment>
<dbReference type="EMBL" id="AOGX02000008">
    <property type="protein sequence ID" value="EOQ90380.1"/>
    <property type="molecule type" value="Genomic_DNA"/>
</dbReference>
<evidence type="ECO:0000313" key="2">
    <source>
        <dbReference type="EMBL" id="EOQ90380.1"/>
    </source>
</evidence>
<dbReference type="STRING" id="1249483.LEP1GSC202_3802"/>
<dbReference type="Proteomes" id="UP000013996">
    <property type="component" value="Unassembled WGS sequence"/>
</dbReference>
<reference evidence="2 3" key="1">
    <citation type="submission" date="2013-04" db="EMBL/GenBank/DDBJ databases">
        <authorList>
            <person name="Harkins D.M."/>
            <person name="Durkin A.S."/>
            <person name="Brinkac L.M."/>
            <person name="Haft D.H."/>
            <person name="Selengut J.D."/>
            <person name="Sanka R."/>
            <person name="DePew J."/>
            <person name="Purushe J."/>
            <person name="Hartskeerl R.A."/>
            <person name="Ahmed A."/>
            <person name="van der Linden H."/>
            <person name="Goris M.G.A."/>
            <person name="Vinetz J.M."/>
            <person name="Sutton G.G."/>
            <person name="Nierman W.C."/>
            <person name="Fouts D.E."/>
        </authorList>
    </citation>
    <scope>NUCLEOTIDE SEQUENCE [LARGE SCALE GENOMIC DNA]</scope>
    <source>
        <strain evidence="2 3">Sao Paulo</strain>
    </source>
</reference>
<keyword evidence="1" id="KW-0732">Signal</keyword>
<evidence type="ECO:0000256" key="1">
    <source>
        <dbReference type="SAM" id="SignalP"/>
    </source>
</evidence>
<protein>
    <recommendedName>
        <fullName evidence="4">Lipoprotein</fullName>
    </recommendedName>
</protein>
<sequence>MFILSKYRFILMFSFFFSLVVNCASLSTLSDSEVEERLENCKSLGMPEIPCREVANEFGRRKQAEYKREKEAEALEDQKIQNEKDAKSIEMAKTIKMPPAGMVDPNLSKQMLEAYSAAFSEEKLTSMRAVIVSKSFSPIRHEISGIIIARGFAGVVAMKRPNGECFVASTYYEQVYDGQKYTNVYFKRYSTAWPPESTKYQQLIDCNNVYK</sequence>
<proteinExistence type="predicted"/>
<dbReference type="RefSeq" id="WP_015675707.1">
    <property type="nucleotide sequence ID" value="NZ_AOGX02000008.1"/>
</dbReference>
<accession>A0A5E8HIQ4</accession>
<gene>
    <name evidence="2" type="ORF">LEP1GSC202_3802</name>
</gene>
<dbReference type="OrthoDB" id="341592at2"/>
<feature type="signal peptide" evidence="1">
    <location>
        <begin position="1"/>
        <end position="23"/>
    </location>
</feature>
<evidence type="ECO:0008006" key="4">
    <source>
        <dbReference type="Google" id="ProtNLM"/>
    </source>
</evidence>
<name>A0A5E8HIQ4_9LEPT</name>
<evidence type="ECO:0000313" key="3">
    <source>
        <dbReference type="Proteomes" id="UP000013996"/>
    </source>
</evidence>
<dbReference type="AlphaFoldDB" id="A0A5E8HIQ4"/>
<organism evidence="2 3">
    <name type="scientific">Leptospira yanagawae serovar Saopaulo str. Sao Paulo = ATCC 700523</name>
    <dbReference type="NCBI Taxonomy" id="1249483"/>
    <lineage>
        <taxon>Bacteria</taxon>
        <taxon>Pseudomonadati</taxon>
        <taxon>Spirochaetota</taxon>
        <taxon>Spirochaetia</taxon>
        <taxon>Leptospirales</taxon>
        <taxon>Leptospiraceae</taxon>
        <taxon>Leptospira</taxon>
    </lineage>
</organism>
<feature type="chain" id="PRO_5023081668" description="Lipoprotein" evidence="1">
    <location>
        <begin position="24"/>
        <end position="211"/>
    </location>
</feature>